<evidence type="ECO:0000256" key="6">
    <source>
        <dbReference type="ARBA" id="ARBA00023136"/>
    </source>
</evidence>
<protein>
    <submittedName>
        <fullName evidence="9">Raffinose/stachyose/melibiose transport system permease protein</fullName>
    </submittedName>
</protein>
<evidence type="ECO:0000313" key="10">
    <source>
        <dbReference type="Proteomes" id="UP000062160"/>
    </source>
</evidence>
<feature type="transmembrane region" description="Helical" evidence="7">
    <location>
        <begin position="12"/>
        <end position="35"/>
    </location>
</feature>
<dbReference type="SUPFAM" id="SSF161098">
    <property type="entry name" value="MetI-like"/>
    <property type="match status" value="1"/>
</dbReference>
<sequence>MGKTSLSTKVVHFIIMALLIMYAISIIYPLCWMAMSGFKSNREIMLNTWALPSKWLWDNYELAWEYGVKQYFLNSVIVTIASVVLTIAISAIAAFALSRFEFSYKELVLAIIIGGLMLSPQVGLISLYKLLSSLRIYNTYWALIISYTAYRIPFTVFLMRSYFITLPREVEESAFIDGCNSWQVFSKIVLPMSRPIIATSALLTAMFTWNEFMFALVFIEDNSLRTVPVGLMNLRGALTTKWSVLLAGLTLSALPMIIMFLIFQKQLIRGLTSGSVKG</sequence>
<name>A0A0U9HFR0_9FIRM</name>
<dbReference type="InterPro" id="IPR000515">
    <property type="entry name" value="MetI-like"/>
</dbReference>
<dbReference type="EMBL" id="DF977000">
    <property type="protein sequence ID" value="GAQ24971.1"/>
    <property type="molecule type" value="Genomic_DNA"/>
</dbReference>
<evidence type="ECO:0000259" key="8">
    <source>
        <dbReference type="PROSITE" id="PS50928"/>
    </source>
</evidence>
<dbReference type="GO" id="GO:0055085">
    <property type="term" value="P:transmembrane transport"/>
    <property type="evidence" value="ECO:0007669"/>
    <property type="project" value="InterPro"/>
</dbReference>
<dbReference type="PANTHER" id="PTHR43744">
    <property type="entry name" value="ABC TRANSPORTER PERMEASE PROTEIN MG189-RELATED-RELATED"/>
    <property type="match status" value="1"/>
</dbReference>
<keyword evidence="4 7" id="KW-0812">Transmembrane</keyword>
<dbReference type="GO" id="GO:0005886">
    <property type="term" value="C:plasma membrane"/>
    <property type="evidence" value="ECO:0007669"/>
    <property type="project" value="UniProtKB-SubCell"/>
</dbReference>
<dbReference type="Pfam" id="PF00528">
    <property type="entry name" value="BPD_transp_1"/>
    <property type="match status" value="1"/>
</dbReference>
<gene>
    <name evidence="9" type="ORF">TSYNT_6356</name>
</gene>
<dbReference type="CDD" id="cd06261">
    <property type="entry name" value="TM_PBP2"/>
    <property type="match status" value="1"/>
</dbReference>
<evidence type="ECO:0000256" key="3">
    <source>
        <dbReference type="ARBA" id="ARBA00022475"/>
    </source>
</evidence>
<dbReference type="Proteomes" id="UP000062160">
    <property type="component" value="Unassembled WGS sequence"/>
</dbReference>
<feature type="domain" description="ABC transmembrane type-1" evidence="8">
    <location>
        <begin position="72"/>
        <end position="263"/>
    </location>
</feature>
<feature type="transmembrane region" description="Helical" evidence="7">
    <location>
        <begin position="242"/>
        <end position="263"/>
    </location>
</feature>
<keyword evidence="3" id="KW-1003">Cell membrane</keyword>
<keyword evidence="10" id="KW-1185">Reference proteome</keyword>
<dbReference type="InterPro" id="IPR035906">
    <property type="entry name" value="MetI-like_sf"/>
</dbReference>
<dbReference type="RefSeq" id="WP_202859723.1">
    <property type="nucleotide sequence ID" value="NZ_BSDN01000008.1"/>
</dbReference>
<dbReference type="AlphaFoldDB" id="A0A0U9HFR0"/>
<evidence type="ECO:0000256" key="7">
    <source>
        <dbReference type="RuleBase" id="RU363032"/>
    </source>
</evidence>
<evidence type="ECO:0000256" key="5">
    <source>
        <dbReference type="ARBA" id="ARBA00022989"/>
    </source>
</evidence>
<proteinExistence type="inferred from homology"/>
<dbReference type="STRING" id="224999.GCA_001485475_00980"/>
<dbReference type="PROSITE" id="PS50928">
    <property type="entry name" value="ABC_TM1"/>
    <property type="match status" value="1"/>
</dbReference>
<feature type="transmembrane region" description="Helical" evidence="7">
    <location>
        <begin position="196"/>
        <end position="219"/>
    </location>
</feature>
<evidence type="ECO:0000256" key="4">
    <source>
        <dbReference type="ARBA" id="ARBA00022692"/>
    </source>
</evidence>
<feature type="transmembrane region" description="Helical" evidence="7">
    <location>
        <begin position="71"/>
        <end position="95"/>
    </location>
</feature>
<dbReference type="PANTHER" id="PTHR43744:SF8">
    <property type="entry name" value="SN-GLYCEROL-3-PHOSPHATE TRANSPORT SYSTEM PERMEASE PROTEIN UGPE"/>
    <property type="match status" value="1"/>
</dbReference>
<comment type="similarity">
    <text evidence="7">Belongs to the binding-protein-dependent transport system permease family.</text>
</comment>
<dbReference type="Gene3D" id="1.10.3720.10">
    <property type="entry name" value="MetI-like"/>
    <property type="match status" value="1"/>
</dbReference>
<organism evidence="9">
    <name type="scientific">Tepidanaerobacter syntrophicus</name>
    <dbReference type="NCBI Taxonomy" id="224999"/>
    <lineage>
        <taxon>Bacteria</taxon>
        <taxon>Bacillati</taxon>
        <taxon>Bacillota</taxon>
        <taxon>Clostridia</taxon>
        <taxon>Thermosediminibacterales</taxon>
        <taxon>Tepidanaerobacteraceae</taxon>
        <taxon>Tepidanaerobacter</taxon>
    </lineage>
</organism>
<evidence type="ECO:0000256" key="2">
    <source>
        <dbReference type="ARBA" id="ARBA00022448"/>
    </source>
</evidence>
<keyword evidence="5 7" id="KW-1133">Transmembrane helix</keyword>
<reference evidence="9" key="1">
    <citation type="journal article" date="2016" name="Genome Announc.">
        <title>Draft Genome Sequence of the Syntrophic Lactate-Degrading Bacterium Tepidanaerobacter syntrophicus JLT.</title>
        <authorList>
            <person name="Matsuura N."/>
            <person name="Ohashi A."/>
            <person name="Tourlousse D.M."/>
            <person name="Sekiguchi Y."/>
        </authorList>
    </citation>
    <scope>NUCLEOTIDE SEQUENCE [LARGE SCALE GENOMIC DNA]</scope>
    <source>
        <strain evidence="9">JL</strain>
    </source>
</reference>
<keyword evidence="2 7" id="KW-0813">Transport</keyword>
<evidence type="ECO:0000256" key="1">
    <source>
        <dbReference type="ARBA" id="ARBA00004651"/>
    </source>
</evidence>
<comment type="subcellular location">
    <subcellularLocation>
        <location evidence="1 7">Cell membrane</location>
        <topology evidence="1 7">Multi-pass membrane protein</topology>
    </subcellularLocation>
</comment>
<feature type="transmembrane region" description="Helical" evidence="7">
    <location>
        <begin position="140"/>
        <end position="159"/>
    </location>
</feature>
<accession>A0A0U9HFR0</accession>
<evidence type="ECO:0000313" key="9">
    <source>
        <dbReference type="EMBL" id="GAQ24971.1"/>
    </source>
</evidence>
<keyword evidence="6 7" id="KW-0472">Membrane</keyword>
<feature type="transmembrane region" description="Helical" evidence="7">
    <location>
        <begin position="107"/>
        <end position="128"/>
    </location>
</feature>